<evidence type="ECO:0000313" key="2">
    <source>
        <dbReference type="Proteomes" id="UP001558632"/>
    </source>
</evidence>
<sequence>MTGTLEFRLFASANSRPVYNYAAVTPYLSTCMQSRAGGSCPLAEMGLKISVSLEAACGDISSKHFQLKGVVLCFWERNSVWWRWSAVSCLADSQARRFCRLHCHHSWPRYLSKREDFLRSPPTTTNRLKPDAFWLQ</sequence>
<accession>A0ABR3KLV2</accession>
<comment type="caution">
    <text evidence="1">The sequence shown here is derived from an EMBL/GenBank/DDBJ whole genome shotgun (WGS) entry which is preliminary data.</text>
</comment>
<dbReference type="Proteomes" id="UP001558632">
    <property type="component" value="Unassembled WGS sequence"/>
</dbReference>
<reference evidence="1 2" key="1">
    <citation type="submission" date="2024-07" db="EMBL/GenBank/DDBJ databases">
        <title>Enhanced genomic and transcriptomic resources for Trichinella pseudospiralis and T. spiralis underpin the discovery of pronounced molecular differences between stages and species.</title>
        <authorList>
            <person name="Pasi K.K."/>
            <person name="La Rosa G."/>
            <person name="Gomez-Morales M.A."/>
            <person name="Tosini F."/>
            <person name="Sumanam S."/>
            <person name="Young N.D."/>
            <person name="Chang B.C."/>
            <person name="Robin G.B."/>
        </authorList>
    </citation>
    <scope>NUCLEOTIDE SEQUENCE [LARGE SCALE GENOMIC DNA]</scope>
    <source>
        <strain evidence="1">ISS534</strain>
    </source>
</reference>
<name>A0ABR3KLV2_TRISP</name>
<dbReference type="EMBL" id="JBEUSY010000263">
    <property type="protein sequence ID" value="KAL1239890.1"/>
    <property type="molecule type" value="Genomic_DNA"/>
</dbReference>
<keyword evidence="2" id="KW-1185">Reference proteome</keyword>
<protein>
    <submittedName>
        <fullName evidence="1">4,5-trisphosphate 5-phosphatase,Inositol-1</fullName>
    </submittedName>
</protein>
<proteinExistence type="predicted"/>
<organism evidence="1 2">
    <name type="scientific">Trichinella spiralis</name>
    <name type="common">Trichina worm</name>
    <dbReference type="NCBI Taxonomy" id="6334"/>
    <lineage>
        <taxon>Eukaryota</taxon>
        <taxon>Metazoa</taxon>
        <taxon>Ecdysozoa</taxon>
        <taxon>Nematoda</taxon>
        <taxon>Enoplea</taxon>
        <taxon>Dorylaimia</taxon>
        <taxon>Trichinellida</taxon>
        <taxon>Trichinellidae</taxon>
        <taxon>Trichinella</taxon>
    </lineage>
</organism>
<gene>
    <name evidence="1" type="ORF">TSPI_07715</name>
</gene>
<evidence type="ECO:0000313" key="1">
    <source>
        <dbReference type="EMBL" id="KAL1239890.1"/>
    </source>
</evidence>